<evidence type="ECO:0000256" key="7">
    <source>
        <dbReference type="SAM" id="Phobius"/>
    </source>
</evidence>
<evidence type="ECO:0000259" key="8">
    <source>
        <dbReference type="Pfam" id="PF02687"/>
    </source>
</evidence>
<accession>A0ABS6EHH2</accession>
<name>A0ABS6EHH2_9CLOT</name>
<evidence type="ECO:0000256" key="5">
    <source>
        <dbReference type="ARBA" id="ARBA00023136"/>
    </source>
</evidence>
<feature type="transmembrane region" description="Helical" evidence="7">
    <location>
        <begin position="437"/>
        <end position="459"/>
    </location>
</feature>
<evidence type="ECO:0000256" key="3">
    <source>
        <dbReference type="ARBA" id="ARBA00022692"/>
    </source>
</evidence>
<evidence type="ECO:0000313" key="9">
    <source>
        <dbReference type="EMBL" id="MBU5484652.1"/>
    </source>
</evidence>
<dbReference type="RefSeq" id="WP_216439115.1">
    <property type="nucleotide sequence ID" value="NZ_JAHLQF010000002.1"/>
</dbReference>
<sequence>MFQNNNSKITKKLAHRTLKANKSRNVFAILAIVLTTLLFTSVFTVGTNLLKSMEIATMKQVGSSAHGSFKGITEEQYKKIIKHPLIKDYGIGINLTIANNNEFKSKGMEIRYADEKWANFGFSSPTTGNLPQNKNEIAMPTWALDMIKVPHKIGSPVRIEYKINEVQYSKDFILSGFWEGDKYVSISGYAFVSRDFIEESMKGIDFKTISTNRDYDGMIALDVMLNNSWDIEGKLKRISKEVGVDLKGNRYGVNWAYTSSKIDGLDSILPFVMIILLILVSGYLLTYNIFYISVVKDIKYFGLLKTIGTSPKQLKSIIKKQALALSFIGIPIGLLLGYLIGVKLTPIVTEGSMMENSTTVSLHPMIFIGAIIFTLITVFLSSYKPGKIASQVSPIDAVRYTGVSLNSKKGEKSSTNGAKIYKMAFSNIFRSKRKTTIVIMSLSLSIIILNLVATLISGFSMDLYLQEYIRGDFVIGDSTYHTHYVNFNEEPTLTREICDDIEKNNDVARIDKVYFYGPGETGINDNIRKILTEEKENLNDDMDRVKGLEMYLNEGKIMAQVYGLDEGWFDIYREDNIIEGEFHGEKFKTGKYVLVDEEEYYDVGDEIKITLLDGKERTFEVMAVVDSLYVYDVKYFNHPGTKIYMPSSSFVDFIEEPVIMSAQVYAKEGKVNPVENYIKSVCSNTPDLEYRAKTSYIDEYKSFVSNFSTVGYSLSLLIGVIGIINFINTLLTSIISRKHEFALLESIGMTKKQLKKMLIYEGLYYGGITTFIVFTIGTFIVQFGVKSLGNPMPHFVYNFNIMPTVISSFILMIISFILPIICYSSIEKLSVIERLREME</sequence>
<feature type="domain" description="ABC3 transporter permease C-terminal" evidence="8">
    <location>
        <begin position="273"/>
        <end position="386"/>
    </location>
</feature>
<comment type="similarity">
    <text evidence="6">Belongs to the ABC-4 integral membrane protein family.</text>
</comment>
<keyword evidence="5 7" id="KW-0472">Membrane</keyword>
<evidence type="ECO:0000256" key="4">
    <source>
        <dbReference type="ARBA" id="ARBA00022989"/>
    </source>
</evidence>
<dbReference type="PANTHER" id="PTHR30572:SF4">
    <property type="entry name" value="ABC TRANSPORTER PERMEASE YTRF"/>
    <property type="match status" value="1"/>
</dbReference>
<evidence type="ECO:0000256" key="1">
    <source>
        <dbReference type="ARBA" id="ARBA00004651"/>
    </source>
</evidence>
<proteinExistence type="inferred from homology"/>
<evidence type="ECO:0000256" key="6">
    <source>
        <dbReference type="ARBA" id="ARBA00038076"/>
    </source>
</evidence>
<feature type="transmembrane region" description="Helical" evidence="7">
    <location>
        <begin position="710"/>
        <end position="731"/>
    </location>
</feature>
<feature type="transmembrane region" description="Helical" evidence="7">
    <location>
        <begin position="762"/>
        <end position="785"/>
    </location>
</feature>
<dbReference type="PANTHER" id="PTHR30572">
    <property type="entry name" value="MEMBRANE COMPONENT OF TRANSPORTER-RELATED"/>
    <property type="match status" value="1"/>
</dbReference>
<dbReference type="Pfam" id="PF02687">
    <property type="entry name" value="FtsX"/>
    <property type="match status" value="2"/>
</dbReference>
<feature type="transmembrane region" description="Helical" evidence="7">
    <location>
        <begin position="268"/>
        <end position="290"/>
    </location>
</feature>
<feature type="transmembrane region" description="Helical" evidence="7">
    <location>
        <begin position="322"/>
        <end position="341"/>
    </location>
</feature>
<dbReference type="InterPro" id="IPR003838">
    <property type="entry name" value="ABC3_permease_C"/>
</dbReference>
<keyword evidence="3 7" id="KW-0812">Transmembrane</keyword>
<keyword evidence="2" id="KW-1003">Cell membrane</keyword>
<protein>
    <submittedName>
        <fullName evidence="9">ABC transporter permease</fullName>
    </submittedName>
</protein>
<comment type="caution">
    <text evidence="9">The sequence shown here is derived from an EMBL/GenBank/DDBJ whole genome shotgun (WGS) entry which is preliminary data.</text>
</comment>
<gene>
    <name evidence="9" type="ORF">KQI86_09940</name>
</gene>
<dbReference type="EMBL" id="JAHLQF010000002">
    <property type="protein sequence ID" value="MBU5484652.1"/>
    <property type="molecule type" value="Genomic_DNA"/>
</dbReference>
<feature type="transmembrane region" description="Helical" evidence="7">
    <location>
        <begin position="805"/>
        <end position="826"/>
    </location>
</feature>
<evidence type="ECO:0000256" key="2">
    <source>
        <dbReference type="ARBA" id="ARBA00022475"/>
    </source>
</evidence>
<evidence type="ECO:0000313" key="10">
    <source>
        <dbReference type="Proteomes" id="UP000726170"/>
    </source>
</evidence>
<comment type="subcellular location">
    <subcellularLocation>
        <location evidence="1">Cell membrane</location>
        <topology evidence="1">Multi-pass membrane protein</topology>
    </subcellularLocation>
</comment>
<organism evidence="9 10">
    <name type="scientific">Clostridium mobile</name>
    <dbReference type="NCBI Taxonomy" id="2841512"/>
    <lineage>
        <taxon>Bacteria</taxon>
        <taxon>Bacillati</taxon>
        <taxon>Bacillota</taxon>
        <taxon>Clostridia</taxon>
        <taxon>Eubacteriales</taxon>
        <taxon>Clostridiaceae</taxon>
        <taxon>Clostridium</taxon>
    </lineage>
</organism>
<reference evidence="9 10" key="1">
    <citation type="submission" date="2021-06" db="EMBL/GenBank/DDBJ databases">
        <authorList>
            <person name="Sun Q."/>
            <person name="Li D."/>
        </authorList>
    </citation>
    <scope>NUCLEOTIDE SEQUENCE [LARGE SCALE GENOMIC DNA]</scope>
    <source>
        <strain evidence="9 10">MSJ-11</strain>
    </source>
</reference>
<feature type="domain" description="ABC3 transporter permease C-terminal" evidence="8">
    <location>
        <begin position="713"/>
        <end position="826"/>
    </location>
</feature>
<dbReference type="Proteomes" id="UP000726170">
    <property type="component" value="Unassembled WGS sequence"/>
</dbReference>
<keyword evidence="4 7" id="KW-1133">Transmembrane helix</keyword>
<keyword evidence="10" id="KW-1185">Reference proteome</keyword>
<feature type="transmembrane region" description="Helical" evidence="7">
    <location>
        <begin position="361"/>
        <end position="380"/>
    </location>
</feature>
<dbReference type="InterPro" id="IPR050250">
    <property type="entry name" value="Macrolide_Exporter_MacB"/>
</dbReference>